<dbReference type="SUPFAM" id="SSF90123">
    <property type="entry name" value="ABC transporter transmembrane region"/>
    <property type="match status" value="1"/>
</dbReference>
<dbReference type="Proteomes" id="UP000295252">
    <property type="component" value="Chromosome XI"/>
</dbReference>
<dbReference type="PANTHER" id="PTHR24223">
    <property type="entry name" value="ATP-BINDING CASSETTE SUB-FAMILY C"/>
    <property type="match status" value="1"/>
</dbReference>
<dbReference type="GO" id="GO:0140359">
    <property type="term" value="F:ABC-type transporter activity"/>
    <property type="evidence" value="ECO:0007669"/>
    <property type="project" value="InterPro"/>
</dbReference>
<name>A0A068UDC6_COFCA</name>
<feature type="domain" description="ABC transmembrane type-1" evidence="10">
    <location>
        <begin position="315"/>
        <end position="413"/>
    </location>
</feature>
<evidence type="ECO:0000256" key="6">
    <source>
        <dbReference type="ARBA" id="ARBA00022840"/>
    </source>
</evidence>
<gene>
    <name evidence="11" type="ORF">GSCOC_T00020808001</name>
</gene>
<dbReference type="AlphaFoldDB" id="A0A068UDC6"/>
<dbReference type="EMBL" id="HG739101">
    <property type="protein sequence ID" value="CDP05638.1"/>
    <property type="molecule type" value="Genomic_DNA"/>
</dbReference>
<dbReference type="GO" id="GO:0016020">
    <property type="term" value="C:membrane"/>
    <property type="evidence" value="ECO:0007669"/>
    <property type="project" value="UniProtKB-SubCell"/>
</dbReference>
<evidence type="ECO:0000256" key="8">
    <source>
        <dbReference type="ARBA" id="ARBA00023136"/>
    </source>
</evidence>
<evidence type="ECO:0000256" key="2">
    <source>
        <dbReference type="ARBA" id="ARBA00009726"/>
    </source>
</evidence>
<dbReference type="Gramene" id="CDP05638">
    <property type="protein sequence ID" value="CDP05638"/>
    <property type="gene ID" value="GSCOC_T00020808001"/>
</dbReference>
<evidence type="ECO:0000313" key="12">
    <source>
        <dbReference type="Proteomes" id="UP000295252"/>
    </source>
</evidence>
<dbReference type="GO" id="GO:0005524">
    <property type="term" value="F:ATP binding"/>
    <property type="evidence" value="ECO:0007669"/>
    <property type="project" value="UniProtKB-KW"/>
</dbReference>
<dbReference type="OMA" id="ELNANAF"/>
<feature type="transmembrane region" description="Helical" evidence="9">
    <location>
        <begin position="338"/>
        <end position="357"/>
    </location>
</feature>
<keyword evidence="5" id="KW-0547">Nucleotide-binding</keyword>
<dbReference type="OrthoDB" id="1922901at2759"/>
<keyword evidence="12" id="KW-1185">Reference proteome</keyword>
<feature type="transmembrane region" description="Helical" evidence="9">
    <location>
        <begin position="36"/>
        <end position="55"/>
    </location>
</feature>
<protein>
    <recommendedName>
        <fullName evidence="10">ABC transmembrane type-1 domain-containing protein</fullName>
    </recommendedName>
</protein>
<dbReference type="STRING" id="49390.A0A068UDC6"/>
<feature type="transmembrane region" description="Helical" evidence="9">
    <location>
        <begin position="174"/>
        <end position="195"/>
    </location>
</feature>
<dbReference type="PROSITE" id="PS50929">
    <property type="entry name" value="ABC_TM1F"/>
    <property type="match status" value="1"/>
</dbReference>
<keyword evidence="4 9" id="KW-0812">Transmembrane</keyword>
<evidence type="ECO:0000256" key="7">
    <source>
        <dbReference type="ARBA" id="ARBA00022989"/>
    </source>
</evidence>
<dbReference type="InParanoid" id="A0A068UDC6"/>
<reference evidence="12" key="1">
    <citation type="journal article" date="2014" name="Science">
        <title>The coffee genome provides insight into the convergent evolution of caffeine biosynthesis.</title>
        <authorList>
            <person name="Denoeud F."/>
            <person name="Carretero-Paulet L."/>
            <person name="Dereeper A."/>
            <person name="Droc G."/>
            <person name="Guyot R."/>
            <person name="Pietrella M."/>
            <person name="Zheng C."/>
            <person name="Alberti A."/>
            <person name="Anthony F."/>
            <person name="Aprea G."/>
            <person name="Aury J.M."/>
            <person name="Bento P."/>
            <person name="Bernard M."/>
            <person name="Bocs S."/>
            <person name="Campa C."/>
            <person name="Cenci A."/>
            <person name="Combes M.C."/>
            <person name="Crouzillat D."/>
            <person name="Da Silva C."/>
            <person name="Daddiego L."/>
            <person name="De Bellis F."/>
            <person name="Dussert S."/>
            <person name="Garsmeur O."/>
            <person name="Gayraud T."/>
            <person name="Guignon V."/>
            <person name="Jahn K."/>
            <person name="Jamilloux V."/>
            <person name="Joet T."/>
            <person name="Labadie K."/>
            <person name="Lan T."/>
            <person name="Leclercq J."/>
            <person name="Lepelley M."/>
            <person name="Leroy T."/>
            <person name="Li L.T."/>
            <person name="Librado P."/>
            <person name="Lopez L."/>
            <person name="Munoz A."/>
            <person name="Noel B."/>
            <person name="Pallavicini A."/>
            <person name="Perrotta G."/>
            <person name="Poncet V."/>
            <person name="Pot D."/>
            <person name="Priyono X."/>
            <person name="Rigoreau M."/>
            <person name="Rouard M."/>
            <person name="Rozas J."/>
            <person name="Tranchant-Dubreuil C."/>
            <person name="VanBuren R."/>
            <person name="Zhang Q."/>
            <person name="Andrade A.C."/>
            <person name="Argout X."/>
            <person name="Bertrand B."/>
            <person name="de Kochko A."/>
            <person name="Graziosi G."/>
            <person name="Henry R.J."/>
            <person name="Jayarama X."/>
            <person name="Ming R."/>
            <person name="Nagai C."/>
            <person name="Rounsley S."/>
            <person name="Sankoff D."/>
            <person name="Giuliano G."/>
            <person name="Albert V.A."/>
            <person name="Wincker P."/>
            <person name="Lashermes P."/>
        </authorList>
    </citation>
    <scope>NUCLEOTIDE SEQUENCE [LARGE SCALE GENOMIC DNA]</scope>
    <source>
        <strain evidence="12">cv. DH200-94</strain>
    </source>
</reference>
<evidence type="ECO:0000259" key="10">
    <source>
        <dbReference type="PROSITE" id="PS50929"/>
    </source>
</evidence>
<keyword evidence="3" id="KW-0813">Transport</keyword>
<feature type="transmembrane region" description="Helical" evidence="9">
    <location>
        <begin position="75"/>
        <end position="98"/>
    </location>
</feature>
<evidence type="ECO:0000256" key="3">
    <source>
        <dbReference type="ARBA" id="ARBA00022448"/>
    </source>
</evidence>
<evidence type="ECO:0000256" key="4">
    <source>
        <dbReference type="ARBA" id="ARBA00022692"/>
    </source>
</evidence>
<accession>A0A068UDC6</accession>
<proteinExistence type="inferred from homology"/>
<keyword evidence="7 9" id="KW-1133">Transmembrane helix</keyword>
<feature type="transmembrane region" description="Helical" evidence="9">
    <location>
        <begin position="110"/>
        <end position="131"/>
    </location>
</feature>
<sequence length="413" mass="47586">MASKPFEWYCKPVNNGVWSKAVENAFGAYTPCASDALVICISHLVVLGLCLYRIWLTKKDGKVQRYQLKSNYYNYLLGLLAAYCTAEPLFRLVMGISAFDVDRQSGLAPYEIVSVIIEALAWGFMLVMLFVETRIYIHEFRWYVRFGVVFALVGDSVMLNLVLSVGEFYNRSVLYLYISEVVVQVVFGVLLLFYVPDLDPYPGYLPVQTESVDNIAYEELPGGEQICPERHVNIFSKITFAWVNPLMKLGYKRPLTEKDVWKLDNWDRTETLNNMFQKCWVEESRRPNPWLLRALNRALGGRFWWGGFWKIWNDVSQFIGPMILNQLLMSMQDGDPAWIGYIYAFSIFAGVVFGVLCEAQYFQNVMRVGYRLRSTLVAAVFRKSLRLTHESRRKFATGKITNLMTTDAEALQA</sequence>
<dbReference type="InterPro" id="IPR050173">
    <property type="entry name" value="ABC_transporter_C-like"/>
</dbReference>
<evidence type="ECO:0000313" key="11">
    <source>
        <dbReference type="EMBL" id="CDP05638.1"/>
    </source>
</evidence>
<dbReference type="PhylomeDB" id="A0A068UDC6"/>
<evidence type="ECO:0000256" key="5">
    <source>
        <dbReference type="ARBA" id="ARBA00022741"/>
    </source>
</evidence>
<evidence type="ECO:0000256" key="9">
    <source>
        <dbReference type="SAM" id="Phobius"/>
    </source>
</evidence>
<keyword evidence="6" id="KW-0067">ATP-binding</keyword>
<dbReference type="InterPro" id="IPR011527">
    <property type="entry name" value="ABC1_TM_dom"/>
</dbReference>
<feature type="transmembrane region" description="Helical" evidence="9">
    <location>
        <begin position="143"/>
        <end position="162"/>
    </location>
</feature>
<keyword evidence="8 9" id="KW-0472">Membrane</keyword>
<dbReference type="InterPro" id="IPR036640">
    <property type="entry name" value="ABC1_TM_sf"/>
</dbReference>
<comment type="similarity">
    <text evidence="2">Belongs to the ABC transporter superfamily. ABCC family. Conjugate transporter (TC 3.A.1.208) subfamily.</text>
</comment>
<dbReference type="Gene3D" id="1.20.1560.10">
    <property type="entry name" value="ABC transporter type 1, transmembrane domain"/>
    <property type="match status" value="1"/>
</dbReference>
<dbReference type="Pfam" id="PF00664">
    <property type="entry name" value="ABC_membrane"/>
    <property type="match status" value="1"/>
</dbReference>
<evidence type="ECO:0000256" key="1">
    <source>
        <dbReference type="ARBA" id="ARBA00004141"/>
    </source>
</evidence>
<comment type="subcellular location">
    <subcellularLocation>
        <location evidence="1">Membrane</location>
        <topology evidence="1">Multi-pass membrane protein</topology>
    </subcellularLocation>
</comment>
<dbReference type="PANTHER" id="PTHR24223:SF456">
    <property type="entry name" value="MULTIDRUG RESISTANCE-ASSOCIATED PROTEIN LETHAL(2)03659"/>
    <property type="match status" value="1"/>
</dbReference>
<organism evidence="11 12">
    <name type="scientific">Coffea canephora</name>
    <name type="common">Robusta coffee</name>
    <dbReference type="NCBI Taxonomy" id="49390"/>
    <lineage>
        <taxon>Eukaryota</taxon>
        <taxon>Viridiplantae</taxon>
        <taxon>Streptophyta</taxon>
        <taxon>Embryophyta</taxon>
        <taxon>Tracheophyta</taxon>
        <taxon>Spermatophyta</taxon>
        <taxon>Magnoliopsida</taxon>
        <taxon>eudicotyledons</taxon>
        <taxon>Gunneridae</taxon>
        <taxon>Pentapetalae</taxon>
        <taxon>asterids</taxon>
        <taxon>lamiids</taxon>
        <taxon>Gentianales</taxon>
        <taxon>Rubiaceae</taxon>
        <taxon>Ixoroideae</taxon>
        <taxon>Gardenieae complex</taxon>
        <taxon>Bertiereae - Coffeeae clade</taxon>
        <taxon>Coffeeae</taxon>
        <taxon>Coffea</taxon>
    </lineage>
</organism>